<comment type="caution">
    <text evidence="6">The sequence shown here is derived from an EMBL/GenBank/DDBJ whole genome shotgun (WGS) entry which is preliminary data.</text>
</comment>
<dbReference type="InterPro" id="IPR050330">
    <property type="entry name" value="Bact_OuterMem_StrucFunc"/>
</dbReference>
<proteinExistence type="predicted"/>
<dbReference type="InterPro" id="IPR006665">
    <property type="entry name" value="OmpA-like"/>
</dbReference>
<dbReference type="Pfam" id="PF00691">
    <property type="entry name" value="OmpA"/>
    <property type="match status" value="1"/>
</dbReference>
<evidence type="ECO:0000256" key="3">
    <source>
        <dbReference type="ARBA" id="ARBA00023237"/>
    </source>
</evidence>
<name>A0A7C3YTR2_UNCW3</name>
<dbReference type="Gene3D" id="2.60.40.1120">
    <property type="entry name" value="Carboxypeptidase-like, regulatory domain"/>
    <property type="match status" value="3"/>
</dbReference>
<gene>
    <name evidence="6" type="ORF">ENX07_06350</name>
</gene>
<evidence type="ECO:0000313" key="6">
    <source>
        <dbReference type="EMBL" id="HGE99672.1"/>
    </source>
</evidence>
<evidence type="ECO:0000259" key="5">
    <source>
        <dbReference type="PROSITE" id="PS51123"/>
    </source>
</evidence>
<dbReference type="Gene3D" id="3.30.1330.60">
    <property type="entry name" value="OmpA-like domain"/>
    <property type="match status" value="1"/>
</dbReference>
<evidence type="ECO:0000256" key="2">
    <source>
        <dbReference type="ARBA" id="ARBA00023136"/>
    </source>
</evidence>
<organism evidence="6">
    <name type="scientific">candidate division WOR-3 bacterium</name>
    <dbReference type="NCBI Taxonomy" id="2052148"/>
    <lineage>
        <taxon>Bacteria</taxon>
        <taxon>Bacteria division WOR-3</taxon>
    </lineage>
</organism>
<dbReference type="SUPFAM" id="SSF103088">
    <property type="entry name" value="OmpA-like"/>
    <property type="match status" value="1"/>
</dbReference>
<evidence type="ECO:0000256" key="1">
    <source>
        <dbReference type="ARBA" id="ARBA00004442"/>
    </source>
</evidence>
<dbReference type="InterPro" id="IPR013229">
    <property type="entry name" value="PEGA"/>
</dbReference>
<dbReference type="PROSITE" id="PS01068">
    <property type="entry name" value="OMPA_1"/>
    <property type="match status" value="1"/>
</dbReference>
<protein>
    <recommendedName>
        <fullName evidence="5">OmpA-like domain-containing protein</fullName>
    </recommendedName>
</protein>
<dbReference type="PANTHER" id="PTHR30329">
    <property type="entry name" value="STATOR ELEMENT OF FLAGELLAR MOTOR COMPLEX"/>
    <property type="match status" value="1"/>
</dbReference>
<dbReference type="SUPFAM" id="SSF49464">
    <property type="entry name" value="Carboxypeptidase regulatory domain-like"/>
    <property type="match status" value="1"/>
</dbReference>
<feature type="domain" description="OmpA-like" evidence="5">
    <location>
        <begin position="499"/>
        <end position="617"/>
    </location>
</feature>
<accession>A0A7C3YTR2</accession>
<dbReference type="AlphaFoldDB" id="A0A7C3YTR2"/>
<dbReference type="GO" id="GO:0030246">
    <property type="term" value="F:carbohydrate binding"/>
    <property type="evidence" value="ECO:0007669"/>
    <property type="project" value="InterPro"/>
</dbReference>
<dbReference type="InterPro" id="IPR006690">
    <property type="entry name" value="OMPA-like_CS"/>
</dbReference>
<dbReference type="InterPro" id="IPR006664">
    <property type="entry name" value="OMP_bac"/>
</dbReference>
<dbReference type="InterPro" id="IPR008969">
    <property type="entry name" value="CarboxyPept-like_regulatory"/>
</dbReference>
<dbReference type="InterPro" id="IPR036737">
    <property type="entry name" value="OmpA-like_sf"/>
</dbReference>
<comment type="subcellular location">
    <subcellularLocation>
        <location evidence="1">Cell outer membrane</location>
    </subcellularLocation>
</comment>
<dbReference type="EMBL" id="DTMQ01000040">
    <property type="protein sequence ID" value="HGE99672.1"/>
    <property type="molecule type" value="Genomic_DNA"/>
</dbReference>
<keyword evidence="2 4" id="KW-0472">Membrane</keyword>
<dbReference type="PRINTS" id="PR01021">
    <property type="entry name" value="OMPADOMAIN"/>
</dbReference>
<dbReference type="SUPFAM" id="SSF49452">
    <property type="entry name" value="Starch-binding domain-like"/>
    <property type="match status" value="2"/>
</dbReference>
<dbReference type="CDD" id="cd07185">
    <property type="entry name" value="OmpA_C-like"/>
    <property type="match status" value="1"/>
</dbReference>
<sequence length="618" mass="68425">MKRTLISIFLPLLIFSYTRIGGGRGNFFVSDALTQGPGFLTLGVHTLSRMETTDSLYSDLLVALTYSPIEYLELSGSGGGIFRYYPWEDFASTWHDWNLKGKVVLPLIKVFKPGFLFGYNFPRDTVYDPRGLPVKKGLEYSGLVNLKFSDIMPSLPSLLLNLSRYQDNLDSSHTALGASLELLAKGLLFFGEYFKVGDTQRITPGVKFLSSSFSFDLGLSFLFLPENVRRYQLIAGFTYLTPFFRVYVPTGKIVGRVFSASTKQPIPATISFPENPKLKPITNDTVTGLFEAKKIPEGTIVVEVSSEGFYKEYQPITVKRDATVTQDFFLKPLKVTGILSGRVYDATTGRPLSARLSFPNTGLNPIFSDSATGAFKLPEVPTGPIEINVEKEGYFTYSLTATIRENEVSSIDVPLTPSLIRSIITGKVTDRKTGAPLAAEIIFEGAPTGPVKTDPQTGIYRQELPVGTYNATVKAEGYITQTLPVILEKDKVTEKNFSLVSVGMSITLKVLFDFNKATIKPESYRVLDEAAQILKDNPKISVEIQGHTDNIGSDAYNQKLSERRAQAVANYFIAQHGIDPKRLKAVGYGESRPIASNDTEEGRALNRRVEFVIIREEP</sequence>
<dbReference type="Pfam" id="PF08308">
    <property type="entry name" value="PEGA"/>
    <property type="match status" value="1"/>
</dbReference>
<keyword evidence="3" id="KW-0998">Cell outer membrane</keyword>
<dbReference type="InterPro" id="IPR013784">
    <property type="entry name" value="Carb-bd-like_fold"/>
</dbReference>
<dbReference type="PROSITE" id="PS51123">
    <property type="entry name" value="OMPA_2"/>
    <property type="match status" value="1"/>
</dbReference>
<evidence type="ECO:0000256" key="4">
    <source>
        <dbReference type="PROSITE-ProRule" id="PRU00473"/>
    </source>
</evidence>
<dbReference type="GO" id="GO:0009279">
    <property type="term" value="C:cell outer membrane"/>
    <property type="evidence" value="ECO:0007669"/>
    <property type="project" value="UniProtKB-SubCell"/>
</dbReference>
<dbReference type="PANTHER" id="PTHR30329:SF21">
    <property type="entry name" value="LIPOPROTEIN YIAD-RELATED"/>
    <property type="match status" value="1"/>
</dbReference>
<reference evidence="6" key="1">
    <citation type="journal article" date="2020" name="mSystems">
        <title>Genome- and Community-Level Interaction Insights into Carbon Utilization and Element Cycling Functions of Hydrothermarchaeota in Hydrothermal Sediment.</title>
        <authorList>
            <person name="Zhou Z."/>
            <person name="Liu Y."/>
            <person name="Xu W."/>
            <person name="Pan J."/>
            <person name="Luo Z.H."/>
            <person name="Li M."/>
        </authorList>
    </citation>
    <scope>NUCLEOTIDE SEQUENCE [LARGE SCALE GENOMIC DNA]</scope>
    <source>
        <strain evidence="6">SpSt-906</strain>
    </source>
</reference>